<dbReference type="SUPFAM" id="SSF52743">
    <property type="entry name" value="Subtilisin-like"/>
    <property type="match status" value="1"/>
</dbReference>
<comment type="caution">
    <text evidence="8">The sequence shown here is derived from an EMBL/GenBank/DDBJ whole genome shotgun (WGS) entry which is preliminary data.</text>
</comment>
<feature type="active site" description="Charge relay system" evidence="5">
    <location>
        <position position="451"/>
    </location>
</feature>
<proteinExistence type="inferred from homology"/>
<dbReference type="PRINTS" id="PR00723">
    <property type="entry name" value="SUBTILISIN"/>
</dbReference>
<dbReference type="InterPro" id="IPR028994">
    <property type="entry name" value="Integrin_alpha_N"/>
</dbReference>
<sequence length="808" mass="82665">MKSGFTSMVRHFAFQNPSSTARTMPPPGMSLRILASTMAGTALVWAMVLADASAVRAQDAALRQKATDFTAISSTLDSTGHAAIIVEFESPTPRSEFRNDPDFLASLKARIAAQQAAIINTHFGSVATPRAGVGFNRSLQLMSISPMFAINATRAEIDALAADGRVVRIHPNRLDTIRLIQSVPLVGMTGAGGYSSGASGNGQAVAILDTGLQTNHEFVSGRVVAEACFSNGGSGGTTLCPNGLTSQTGTGSSSVDVASCIVGSTQLCDHGTHVAGIAAGYNTSSNAGEPSNGVAKNAKIVAVQVFTRFTGPDDVRAYVSDQILGLEWVAANAVNLANGVKLAAVNMSLGGGNYTTYCDGDSRKTAIDALLALGVATVIASGNDYYTNGVGAPGCISSAVTVGSSTKSDGISSFSNMGTPVDIMAPGSSILSSIPTVPSSTTTYAIFNGTSMATPHVAGTFAAIRSVCPSKTVAEILSALQSTGVAISDSRSGGTLTRNRIRVGLAAQQLGCGSSVATHDFSAEQRSDILWKHSGGSVAMWLMNGGTVTSSLAVATVGAGWSVVGTRDFNGDGKSDILWQNGSTVAMWLMNSGAVSQSLSVASVGAGWSVVGTRDFNGDSKGDILWKHSGGGVALWLMNGATVSQSLTVGSVGTSWSVAGIADFNGDGKADILWKHDTGALAMWLMNGGTVLQSLAVGSVGTGWSVAGTGDFDGDGRGDILWRNSSHVIAMWLMNGATVTQSAAVATVDGNWTMEQTGDINGDGRSDLLWRHTSGVLAAWFMNGASVASSAGISTIDGNWVVQKANSM</sequence>
<evidence type="ECO:0000313" key="8">
    <source>
        <dbReference type="EMBL" id="VCU10495.1"/>
    </source>
</evidence>
<evidence type="ECO:0000313" key="9">
    <source>
        <dbReference type="Proteomes" id="UP000289200"/>
    </source>
</evidence>
<reference evidence="9" key="1">
    <citation type="submission" date="2018-10" db="EMBL/GenBank/DDBJ databases">
        <authorList>
            <person name="Peiro R."/>
            <person name="Begona"/>
            <person name="Cbmso G."/>
            <person name="Lopez M."/>
            <person name="Gonzalez S."/>
            <person name="Sacristan E."/>
            <person name="Castillo E."/>
        </authorList>
    </citation>
    <scope>NUCLEOTIDE SEQUENCE [LARGE SCALE GENOMIC DNA]</scope>
</reference>
<accession>A0A3S4DHG4</accession>
<feature type="active site" description="Charge relay system" evidence="5">
    <location>
        <position position="209"/>
    </location>
</feature>
<dbReference type="InterPro" id="IPR022398">
    <property type="entry name" value="Peptidase_S8_His-AS"/>
</dbReference>
<evidence type="ECO:0000256" key="1">
    <source>
        <dbReference type="ARBA" id="ARBA00022670"/>
    </source>
</evidence>
<evidence type="ECO:0000259" key="7">
    <source>
        <dbReference type="Pfam" id="PF00082"/>
    </source>
</evidence>
<evidence type="ECO:0000256" key="2">
    <source>
        <dbReference type="ARBA" id="ARBA00022729"/>
    </source>
</evidence>
<dbReference type="InterPro" id="IPR013517">
    <property type="entry name" value="FG-GAP"/>
</dbReference>
<evidence type="ECO:0000256" key="4">
    <source>
        <dbReference type="ARBA" id="ARBA00022825"/>
    </source>
</evidence>
<dbReference type="Proteomes" id="UP000289200">
    <property type="component" value="Unassembled WGS sequence"/>
</dbReference>
<dbReference type="Gene3D" id="2.130.10.130">
    <property type="entry name" value="Integrin alpha, N-terminal"/>
    <property type="match status" value="1"/>
</dbReference>
<comment type="similarity">
    <text evidence="5 6">Belongs to the peptidase S8 family.</text>
</comment>
<dbReference type="PROSITE" id="PS00137">
    <property type="entry name" value="SUBTILASE_HIS"/>
    <property type="match status" value="1"/>
</dbReference>
<dbReference type="GO" id="GO:0006508">
    <property type="term" value="P:proteolysis"/>
    <property type="evidence" value="ECO:0007669"/>
    <property type="project" value="UniProtKB-KW"/>
</dbReference>
<dbReference type="PROSITE" id="PS00138">
    <property type="entry name" value="SUBTILASE_SER"/>
    <property type="match status" value="1"/>
</dbReference>
<dbReference type="Pfam" id="PF00082">
    <property type="entry name" value="Peptidase_S8"/>
    <property type="match status" value="1"/>
</dbReference>
<dbReference type="PROSITE" id="PS00136">
    <property type="entry name" value="SUBTILASE_ASP"/>
    <property type="match status" value="1"/>
</dbReference>
<keyword evidence="9" id="KW-1185">Reference proteome</keyword>
<feature type="domain" description="Peptidase S8/S53" evidence="7">
    <location>
        <begin position="200"/>
        <end position="484"/>
    </location>
</feature>
<dbReference type="InterPro" id="IPR015500">
    <property type="entry name" value="Peptidase_S8_subtilisin-rel"/>
</dbReference>
<protein>
    <submittedName>
        <fullName evidence="8">Subtilisin NAT</fullName>
    </submittedName>
</protein>
<keyword evidence="1 5" id="KW-0645">Protease</keyword>
<dbReference type="GO" id="GO:0004252">
    <property type="term" value="F:serine-type endopeptidase activity"/>
    <property type="evidence" value="ECO:0007669"/>
    <property type="project" value="UniProtKB-UniRule"/>
</dbReference>
<dbReference type="Pfam" id="PF13517">
    <property type="entry name" value="FG-GAP_3"/>
    <property type="match status" value="2"/>
</dbReference>
<dbReference type="InterPro" id="IPR000209">
    <property type="entry name" value="Peptidase_S8/S53_dom"/>
</dbReference>
<organism evidence="8 9">
    <name type="scientific">Rhodoplanes serenus</name>
    <dbReference type="NCBI Taxonomy" id="200615"/>
    <lineage>
        <taxon>Bacteria</taxon>
        <taxon>Pseudomonadati</taxon>
        <taxon>Pseudomonadota</taxon>
        <taxon>Alphaproteobacteria</taxon>
        <taxon>Hyphomicrobiales</taxon>
        <taxon>Nitrobacteraceae</taxon>
        <taxon>Rhodoplanes</taxon>
    </lineage>
</organism>
<dbReference type="SUPFAM" id="SSF69318">
    <property type="entry name" value="Integrin alpha N-terminal domain"/>
    <property type="match status" value="1"/>
</dbReference>
<dbReference type="PANTHER" id="PTHR46580:SF2">
    <property type="entry name" value="MAM DOMAIN-CONTAINING PROTEIN"/>
    <property type="match status" value="1"/>
</dbReference>
<dbReference type="InterPro" id="IPR036852">
    <property type="entry name" value="Peptidase_S8/S53_dom_sf"/>
</dbReference>
<dbReference type="InterPro" id="IPR023828">
    <property type="entry name" value="Peptidase_S8_Ser-AS"/>
</dbReference>
<feature type="active site" description="Charge relay system" evidence="5">
    <location>
        <position position="270"/>
    </location>
</feature>
<dbReference type="EMBL" id="UWOC01000181">
    <property type="protein sequence ID" value="VCU10495.1"/>
    <property type="molecule type" value="Genomic_DNA"/>
</dbReference>
<dbReference type="PROSITE" id="PS51892">
    <property type="entry name" value="SUBTILASE"/>
    <property type="match status" value="1"/>
</dbReference>
<keyword evidence="4 5" id="KW-0720">Serine protease</keyword>
<dbReference type="PANTHER" id="PTHR46580">
    <property type="entry name" value="SENSOR KINASE-RELATED"/>
    <property type="match status" value="1"/>
</dbReference>
<evidence type="ECO:0000256" key="5">
    <source>
        <dbReference type="PROSITE-ProRule" id="PRU01240"/>
    </source>
</evidence>
<dbReference type="AlphaFoldDB" id="A0A3S4DHG4"/>
<dbReference type="OrthoDB" id="9816306at2"/>
<evidence type="ECO:0000256" key="6">
    <source>
        <dbReference type="RuleBase" id="RU003355"/>
    </source>
</evidence>
<name>A0A3S4DHG4_9BRAD</name>
<dbReference type="Gene3D" id="3.40.50.200">
    <property type="entry name" value="Peptidase S8/S53 domain"/>
    <property type="match status" value="1"/>
</dbReference>
<keyword evidence="2" id="KW-0732">Signal</keyword>
<evidence type="ECO:0000256" key="3">
    <source>
        <dbReference type="ARBA" id="ARBA00022801"/>
    </source>
</evidence>
<keyword evidence="3 5" id="KW-0378">Hydrolase</keyword>
<dbReference type="InterPro" id="IPR023827">
    <property type="entry name" value="Peptidase_S8_Asp-AS"/>
</dbReference>
<gene>
    <name evidence="8" type="primary">aprN</name>
    <name evidence="8" type="ORF">RHODGE_RHODGE_04094</name>
</gene>